<name>A0A9N9P5J9_9GLOM</name>
<dbReference type="Proteomes" id="UP000789396">
    <property type="component" value="Unassembled WGS sequence"/>
</dbReference>
<dbReference type="AlphaFoldDB" id="A0A9N9P5J9"/>
<proteinExistence type="predicted"/>
<evidence type="ECO:0000313" key="2">
    <source>
        <dbReference type="EMBL" id="CAG8792719.1"/>
    </source>
</evidence>
<organism evidence="2 3">
    <name type="scientific">Racocetra fulgida</name>
    <dbReference type="NCBI Taxonomy" id="60492"/>
    <lineage>
        <taxon>Eukaryota</taxon>
        <taxon>Fungi</taxon>
        <taxon>Fungi incertae sedis</taxon>
        <taxon>Mucoromycota</taxon>
        <taxon>Glomeromycotina</taxon>
        <taxon>Glomeromycetes</taxon>
        <taxon>Diversisporales</taxon>
        <taxon>Gigasporaceae</taxon>
        <taxon>Racocetra</taxon>
    </lineage>
</organism>
<comment type="caution">
    <text evidence="2">The sequence shown here is derived from an EMBL/GenBank/DDBJ whole genome shotgun (WGS) entry which is preliminary data.</text>
</comment>
<keyword evidence="3" id="KW-1185">Reference proteome</keyword>
<gene>
    <name evidence="2" type="ORF">RFULGI_LOCUS16911</name>
</gene>
<reference evidence="2" key="1">
    <citation type="submission" date="2021-06" db="EMBL/GenBank/DDBJ databases">
        <authorList>
            <person name="Kallberg Y."/>
            <person name="Tangrot J."/>
            <person name="Rosling A."/>
        </authorList>
    </citation>
    <scope>NUCLEOTIDE SEQUENCE</scope>
    <source>
        <strain evidence="2">IN212</strain>
    </source>
</reference>
<feature type="region of interest" description="Disordered" evidence="1">
    <location>
        <begin position="21"/>
        <end position="61"/>
    </location>
</feature>
<protein>
    <submittedName>
        <fullName evidence="2">13161_t:CDS:1</fullName>
    </submittedName>
</protein>
<evidence type="ECO:0000256" key="1">
    <source>
        <dbReference type="SAM" id="MobiDB-lite"/>
    </source>
</evidence>
<dbReference type="EMBL" id="CAJVPZ010062928">
    <property type="protein sequence ID" value="CAG8792719.1"/>
    <property type="molecule type" value="Genomic_DNA"/>
</dbReference>
<sequence>MEATVCSNSRPNEFHKFELLDSCDSDGSNESEDELAEGDELAESEDENIEISESEIESLAE</sequence>
<feature type="non-terminal residue" evidence="2">
    <location>
        <position position="61"/>
    </location>
</feature>
<accession>A0A9N9P5J9</accession>
<evidence type="ECO:0000313" key="3">
    <source>
        <dbReference type="Proteomes" id="UP000789396"/>
    </source>
</evidence>